<dbReference type="CDD" id="cd06414">
    <property type="entry name" value="GH25_LytC-like"/>
    <property type="match status" value="1"/>
</dbReference>
<evidence type="ECO:0000259" key="5">
    <source>
        <dbReference type="Pfam" id="PF01471"/>
    </source>
</evidence>
<evidence type="ECO:0000313" key="6">
    <source>
        <dbReference type="EMBL" id="HIZ06485.1"/>
    </source>
</evidence>
<dbReference type="InterPro" id="IPR002053">
    <property type="entry name" value="Glyco_hydro_25"/>
</dbReference>
<evidence type="ECO:0000313" key="7">
    <source>
        <dbReference type="Proteomes" id="UP000824024"/>
    </source>
</evidence>
<comment type="similarity">
    <text evidence="1">Belongs to the glycosyl hydrolase 25 family.</text>
</comment>
<reference evidence="6" key="2">
    <citation type="submission" date="2021-04" db="EMBL/GenBank/DDBJ databases">
        <authorList>
            <person name="Gilroy R."/>
        </authorList>
    </citation>
    <scope>NUCLEOTIDE SEQUENCE</scope>
    <source>
        <strain evidence="6">CHK192-9172</strain>
    </source>
</reference>
<comment type="caution">
    <text evidence="6">The sequence shown here is derived from an EMBL/GenBank/DDBJ whole genome shotgun (WGS) entry which is preliminary data.</text>
</comment>
<dbReference type="Pfam" id="PF01471">
    <property type="entry name" value="PG_binding_1"/>
    <property type="match status" value="1"/>
</dbReference>
<dbReference type="PROSITE" id="PS51904">
    <property type="entry name" value="GLYCOSYL_HYDROL_F25_2"/>
    <property type="match status" value="1"/>
</dbReference>
<feature type="region of interest" description="Disordered" evidence="4">
    <location>
        <begin position="322"/>
        <end position="343"/>
    </location>
</feature>
<protein>
    <submittedName>
        <fullName evidence="6">Peptidoglycan-binding protein</fullName>
    </submittedName>
</protein>
<feature type="compositionally biased region" description="Basic and acidic residues" evidence="4">
    <location>
        <begin position="328"/>
        <end position="343"/>
    </location>
</feature>
<dbReference type="EMBL" id="DXCH01000029">
    <property type="protein sequence ID" value="HIZ06485.1"/>
    <property type="molecule type" value="Genomic_DNA"/>
</dbReference>
<proteinExistence type="inferred from homology"/>
<accession>A0A9D2D0T7</accession>
<dbReference type="InterPro" id="IPR018077">
    <property type="entry name" value="Glyco_hydro_fam25_subgr"/>
</dbReference>
<dbReference type="SUPFAM" id="SSF47090">
    <property type="entry name" value="PGBD-like"/>
    <property type="match status" value="1"/>
</dbReference>
<feature type="domain" description="Peptidoglycan binding-like" evidence="5">
    <location>
        <begin position="228"/>
        <end position="286"/>
    </location>
</feature>
<dbReference type="Gene3D" id="3.20.20.80">
    <property type="entry name" value="Glycosidases"/>
    <property type="match status" value="1"/>
</dbReference>
<sequence>MAEKGIDVSRWQGTVDWSRVKSAGIRFAILKATQSGNRTEIKFETNYAGCRTNGIPVGAYHYVYAGNTQEAKAEAQAVVSALRGKDISCGLWLDMEDDSIRDLGKQNLSLIIKTEADIIRRAGYGVGIYCNKDWYDNVLDGKGLSRDYYFWIARYPYNDTGRYNGNSPLNPESYAVMWQYSSKGRVSGIREYVDLDAAFRDLTRIMKPQIRPENDSEGQRNYLQIGDRGEKVKEMQKQLEAVGFPCGNAGADGIFGEKTQEAVKKFQEIYGLNADGLAGPATLGKLNEIYMRVPKYKTGRVYTVKVNNLLVRKTPGGALTGYEGLTPDARRSDRNRDGGLDKGTRVTCQGITGENGILWMKIPSGYIAAFYRGTVYVG</sequence>
<evidence type="ECO:0000256" key="3">
    <source>
        <dbReference type="ARBA" id="ARBA00023295"/>
    </source>
</evidence>
<dbReference type="InterPro" id="IPR002477">
    <property type="entry name" value="Peptidoglycan-bd-like"/>
</dbReference>
<dbReference type="InterPro" id="IPR036365">
    <property type="entry name" value="PGBD-like_sf"/>
</dbReference>
<dbReference type="GO" id="GO:0016998">
    <property type="term" value="P:cell wall macromolecule catabolic process"/>
    <property type="evidence" value="ECO:0007669"/>
    <property type="project" value="InterPro"/>
</dbReference>
<dbReference type="GO" id="GO:0003796">
    <property type="term" value="F:lysozyme activity"/>
    <property type="evidence" value="ECO:0007669"/>
    <property type="project" value="InterPro"/>
</dbReference>
<dbReference type="PANTHER" id="PTHR34135">
    <property type="entry name" value="LYSOZYME"/>
    <property type="match status" value="1"/>
</dbReference>
<dbReference type="Pfam" id="PF01183">
    <property type="entry name" value="Glyco_hydro_25"/>
    <property type="match status" value="1"/>
</dbReference>
<dbReference type="PANTHER" id="PTHR34135:SF2">
    <property type="entry name" value="LYSOZYME"/>
    <property type="match status" value="1"/>
</dbReference>
<gene>
    <name evidence="6" type="ORF">IAA08_00950</name>
</gene>
<dbReference type="SMART" id="SM00641">
    <property type="entry name" value="Glyco_25"/>
    <property type="match status" value="1"/>
</dbReference>
<dbReference type="Gene3D" id="1.10.101.10">
    <property type="entry name" value="PGBD-like superfamily/PGBD"/>
    <property type="match status" value="1"/>
</dbReference>
<keyword evidence="3" id="KW-0326">Glycosidase</keyword>
<evidence type="ECO:0000256" key="4">
    <source>
        <dbReference type="SAM" id="MobiDB-lite"/>
    </source>
</evidence>
<reference evidence="6" key="1">
    <citation type="journal article" date="2021" name="PeerJ">
        <title>Extensive microbial diversity within the chicken gut microbiome revealed by metagenomics and culture.</title>
        <authorList>
            <person name="Gilroy R."/>
            <person name="Ravi A."/>
            <person name="Getino M."/>
            <person name="Pursley I."/>
            <person name="Horton D.L."/>
            <person name="Alikhan N.F."/>
            <person name="Baker D."/>
            <person name="Gharbi K."/>
            <person name="Hall N."/>
            <person name="Watson M."/>
            <person name="Adriaenssens E.M."/>
            <person name="Foster-Nyarko E."/>
            <person name="Jarju S."/>
            <person name="Secka A."/>
            <person name="Antonio M."/>
            <person name="Oren A."/>
            <person name="Chaudhuri R.R."/>
            <person name="La Ragione R."/>
            <person name="Hildebrand F."/>
            <person name="Pallen M.J."/>
        </authorList>
    </citation>
    <scope>NUCLEOTIDE SEQUENCE</scope>
    <source>
        <strain evidence="6">CHK192-9172</strain>
    </source>
</reference>
<organism evidence="6 7">
    <name type="scientific">Candidatus Eubacterium avistercoris</name>
    <dbReference type="NCBI Taxonomy" id="2838567"/>
    <lineage>
        <taxon>Bacteria</taxon>
        <taxon>Bacillati</taxon>
        <taxon>Bacillota</taxon>
        <taxon>Clostridia</taxon>
        <taxon>Eubacteriales</taxon>
        <taxon>Eubacteriaceae</taxon>
        <taxon>Eubacterium</taxon>
    </lineage>
</organism>
<name>A0A9D2D0T7_9FIRM</name>
<dbReference type="GO" id="GO:0016052">
    <property type="term" value="P:carbohydrate catabolic process"/>
    <property type="evidence" value="ECO:0007669"/>
    <property type="project" value="TreeGrafter"/>
</dbReference>
<dbReference type="InterPro" id="IPR036366">
    <property type="entry name" value="PGBDSf"/>
</dbReference>
<dbReference type="Proteomes" id="UP000824024">
    <property type="component" value="Unassembled WGS sequence"/>
</dbReference>
<dbReference type="AlphaFoldDB" id="A0A9D2D0T7"/>
<dbReference type="GO" id="GO:0009253">
    <property type="term" value="P:peptidoglycan catabolic process"/>
    <property type="evidence" value="ECO:0007669"/>
    <property type="project" value="InterPro"/>
</dbReference>
<evidence type="ECO:0000256" key="1">
    <source>
        <dbReference type="ARBA" id="ARBA00010646"/>
    </source>
</evidence>
<keyword evidence="2" id="KW-0378">Hydrolase</keyword>
<evidence type="ECO:0000256" key="2">
    <source>
        <dbReference type="ARBA" id="ARBA00022801"/>
    </source>
</evidence>
<dbReference type="InterPro" id="IPR017853">
    <property type="entry name" value="GH"/>
</dbReference>
<dbReference type="SUPFAM" id="SSF51445">
    <property type="entry name" value="(Trans)glycosidases"/>
    <property type="match status" value="1"/>
</dbReference>